<dbReference type="GO" id="GO:0009279">
    <property type="term" value="C:cell outer membrane"/>
    <property type="evidence" value="ECO:0007669"/>
    <property type="project" value="UniProtKB-SubCell"/>
</dbReference>
<organism evidence="14 15">
    <name type="scientific">Glaciecola punicea ACAM 611</name>
    <dbReference type="NCBI Taxonomy" id="1121923"/>
    <lineage>
        <taxon>Bacteria</taxon>
        <taxon>Pseudomonadati</taxon>
        <taxon>Pseudomonadota</taxon>
        <taxon>Gammaproteobacteria</taxon>
        <taxon>Alteromonadales</taxon>
        <taxon>Alteromonadaceae</taxon>
        <taxon>Glaciecola</taxon>
    </lineage>
</organism>
<dbReference type="CDD" id="cd16326">
    <property type="entry name" value="LolB"/>
    <property type="match status" value="1"/>
</dbReference>
<dbReference type="EMBL" id="BAET01000007">
    <property type="protein sequence ID" value="GAB54754.1"/>
    <property type="molecule type" value="Genomic_DNA"/>
</dbReference>
<dbReference type="eggNOG" id="COG3017">
    <property type="taxonomic scope" value="Bacteria"/>
</dbReference>
<keyword evidence="5" id="KW-0813">Transport</keyword>
<evidence type="ECO:0000256" key="13">
    <source>
        <dbReference type="SAM" id="SignalP"/>
    </source>
</evidence>
<reference evidence="14 15" key="2">
    <citation type="journal article" date="2017" name="Antonie Van Leeuwenhoek">
        <title>Rhizobium rhizosphaerae sp. nov., a novel species isolated from rice rhizosphere.</title>
        <authorList>
            <person name="Zhao J.J."/>
            <person name="Zhang J."/>
            <person name="Zhang R.J."/>
            <person name="Zhang C.W."/>
            <person name="Yin H.Q."/>
            <person name="Zhang X.X."/>
        </authorList>
    </citation>
    <scope>NUCLEOTIDE SEQUENCE [LARGE SCALE GENOMIC DNA]</scope>
    <source>
        <strain evidence="14 15">ACAM 611</strain>
    </source>
</reference>
<dbReference type="InterPro" id="IPR029046">
    <property type="entry name" value="LolA/LolB/LppX"/>
</dbReference>
<keyword evidence="12 14" id="KW-0449">Lipoprotein</keyword>
<dbReference type="GO" id="GO:0015031">
    <property type="term" value="P:protein transport"/>
    <property type="evidence" value="ECO:0007669"/>
    <property type="project" value="UniProtKB-KW"/>
</dbReference>
<dbReference type="Proteomes" id="UP000053586">
    <property type="component" value="Unassembled WGS sequence"/>
</dbReference>
<sequence>MKERHIKRLACVLVVCCLAACSGKPALESQAVINLNNNLAQLQQWKLKGKIAFISPSQRKSAYMNWQQNNRSMQFDLSSVLGINVASLSFDGQLAILQADGKTYRDPSPSALIYQTTGWQVPLEQLSTWVKGAASPGGRLNNKLTANDSYTTVVMAQNTQQITRYENGLIKQIKPVCANEGSEKSRCDQWTIDYTSYANVTINNIQYQLPTQINMYNSGNQATIKMRISEWSQ</sequence>
<dbReference type="STRING" id="56804.BAE46_08045"/>
<comment type="subunit">
    <text evidence="3">Monomer.</text>
</comment>
<name>H5T8X7_9ALTE</name>
<evidence type="ECO:0000256" key="5">
    <source>
        <dbReference type="ARBA" id="ARBA00022448"/>
    </source>
</evidence>
<comment type="caution">
    <text evidence="14">The sequence shown here is derived from an EMBL/GenBank/DDBJ whole genome shotgun (WGS) entry which is preliminary data.</text>
</comment>
<evidence type="ECO:0000256" key="1">
    <source>
        <dbReference type="ARBA" id="ARBA00004459"/>
    </source>
</evidence>
<dbReference type="Pfam" id="PF03550">
    <property type="entry name" value="LolB"/>
    <property type="match status" value="1"/>
</dbReference>
<evidence type="ECO:0000256" key="4">
    <source>
        <dbReference type="ARBA" id="ARBA00016202"/>
    </source>
</evidence>
<keyword evidence="7" id="KW-0653">Protein transport</keyword>
<keyword evidence="15" id="KW-1185">Reference proteome</keyword>
<evidence type="ECO:0000256" key="6">
    <source>
        <dbReference type="ARBA" id="ARBA00022729"/>
    </source>
</evidence>
<evidence type="ECO:0000256" key="9">
    <source>
        <dbReference type="ARBA" id="ARBA00023139"/>
    </source>
</evidence>
<evidence type="ECO:0000256" key="12">
    <source>
        <dbReference type="ARBA" id="ARBA00023288"/>
    </source>
</evidence>
<dbReference type="AlphaFoldDB" id="H5T8X7"/>
<gene>
    <name evidence="14" type="primary">lolB</name>
    <name evidence="14" type="ORF">GPUN_0614</name>
</gene>
<comment type="subcellular location">
    <subcellularLocation>
        <location evidence="1">Cell outer membrane</location>
        <topology evidence="1">Lipid-anchor</topology>
    </subcellularLocation>
</comment>
<dbReference type="OrthoDB" id="9797618at2"/>
<keyword evidence="9" id="KW-0564">Palmitate</keyword>
<comment type="similarity">
    <text evidence="2">Belongs to the LolB family.</text>
</comment>
<evidence type="ECO:0000256" key="11">
    <source>
        <dbReference type="ARBA" id="ARBA00023237"/>
    </source>
</evidence>
<keyword evidence="8" id="KW-0472">Membrane</keyword>
<feature type="chain" id="PRO_5003598154" description="Outer-membrane lipoprotein LolB" evidence="13">
    <location>
        <begin position="27"/>
        <end position="233"/>
    </location>
</feature>
<dbReference type="InterPro" id="IPR004565">
    <property type="entry name" value="OM_lipoprot_LolB"/>
</dbReference>
<dbReference type="RefSeq" id="WP_006003243.1">
    <property type="nucleotide sequence ID" value="NZ_BAET01000007.1"/>
</dbReference>
<dbReference type="SUPFAM" id="SSF89392">
    <property type="entry name" value="Prokaryotic lipoproteins and lipoprotein localization factors"/>
    <property type="match status" value="1"/>
</dbReference>
<evidence type="ECO:0000313" key="15">
    <source>
        <dbReference type="Proteomes" id="UP000053586"/>
    </source>
</evidence>
<keyword evidence="11" id="KW-0998">Cell outer membrane</keyword>
<feature type="signal peptide" evidence="13">
    <location>
        <begin position="1"/>
        <end position="26"/>
    </location>
</feature>
<accession>H5T8X7</accession>
<protein>
    <recommendedName>
        <fullName evidence="4">Outer-membrane lipoprotein LolB</fullName>
    </recommendedName>
</protein>
<evidence type="ECO:0000256" key="8">
    <source>
        <dbReference type="ARBA" id="ARBA00023136"/>
    </source>
</evidence>
<evidence type="ECO:0000256" key="2">
    <source>
        <dbReference type="ARBA" id="ARBA00009696"/>
    </source>
</evidence>
<evidence type="ECO:0000256" key="3">
    <source>
        <dbReference type="ARBA" id="ARBA00011245"/>
    </source>
</evidence>
<evidence type="ECO:0000256" key="7">
    <source>
        <dbReference type="ARBA" id="ARBA00022927"/>
    </source>
</evidence>
<dbReference type="NCBIfam" id="TIGR00548">
    <property type="entry name" value="lolB"/>
    <property type="match status" value="1"/>
</dbReference>
<reference evidence="14 15" key="1">
    <citation type="journal article" date="2012" name="J. Bacteriol.">
        <title>Genome sequence of proteorhodopsin-containing sea ice bacterium Glaciecola punicea ACAM 611T.</title>
        <authorList>
            <person name="Qin Q.-L."/>
            <person name="Xie B.-B."/>
            <person name="Shu Y.-L."/>
            <person name="Rong J.-C."/>
            <person name="Zhao D.-L."/>
            <person name="Zhang X.-Y."/>
            <person name="Chen X.-L."/>
            <person name="Zhou B.-C."/>
            <person name="Zhanga Y.-Z."/>
        </authorList>
    </citation>
    <scope>NUCLEOTIDE SEQUENCE [LARGE SCALE GENOMIC DNA]</scope>
    <source>
        <strain evidence="14 15">ACAM 611</strain>
    </source>
</reference>
<keyword evidence="6 13" id="KW-0732">Signal</keyword>
<evidence type="ECO:0000313" key="14">
    <source>
        <dbReference type="EMBL" id="GAB54754.1"/>
    </source>
</evidence>
<proteinExistence type="inferred from homology"/>
<keyword evidence="10" id="KW-0143">Chaperone</keyword>
<evidence type="ECO:0000256" key="10">
    <source>
        <dbReference type="ARBA" id="ARBA00023186"/>
    </source>
</evidence>
<dbReference type="Gene3D" id="2.50.20.10">
    <property type="entry name" value="Lipoprotein localisation LolA/LolB/LppX"/>
    <property type="match status" value="1"/>
</dbReference>